<sequence length="170" mass="19174">MSLMREINLNKAYTLLYPRQTVLIVSISKEGKPNIMTLNWSSPVSFNPPMLCIAVGKQRYSVELIKETKEFVVAIPSEGMEKEVLFCGSSSGRNIDKFKETKLTPIKAKYVRPPLIKECVANLECEVVEEIETGDHILFIARILAAYEREGKVLMDLGGRKFIGIKKSSF</sequence>
<name>A0A523BF69_9CREN</name>
<dbReference type="InterPro" id="IPR052174">
    <property type="entry name" value="Flavoredoxin"/>
</dbReference>
<evidence type="ECO:0000256" key="2">
    <source>
        <dbReference type="ARBA" id="ARBA00022630"/>
    </source>
</evidence>
<dbReference type="EMBL" id="QNVI01000023">
    <property type="protein sequence ID" value="TDA39587.1"/>
    <property type="molecule type" value="Genomic_DNA"/>
</dbReference>
<dbReference type="InterPro" id="IPR012349">
    <property type="entry name" value="Split_barrel_FMN-bd"/>
</dbReference>
<evidence type="ECO:0000313" key="7">
    <source>
        <dbReference type="Proteomes" id="UP000316080"/>
    </source>
</evidence>
<evidence type="ECO:0000313" key="6">
    <source>
        <dbReference type="EMBL" id="TDA39587.1"/>
    </source>
</evidence>
<evidence type="ECO:0000259" key="4">
    <source>
        <dbReference type="SMART" id="SM00903"/>
    </source>
</evidence>
<reference evidence="5 7" key="2">
    <citation type="journal article" date="2019" name="Nat. Microbiol.">
        <title>Wide diversity of methane and short-chain alkane metabolisms in uncultured archaea.</title>
        <authorList>
            <person name="Borrel G."/>
            <person name="Adam P.S."/>
            <person name="McKay L.J."/>
            <person name="Chen L.X."/>
            <person name="Sierra-Garcia I.N."/>
            <person name="Sieber C.M."/>
            <person name="Letourneur Q."/>
            <person name="Ghozlane A."/>
            <person name="Andersen G.L."/>
            <person name="Li W.J."/>
            <person name="Hallam S.J."/>
            <person name="Muyzer G."/>
            <person name="de Oliveira V.M."/>
            <person name="Inskeep W.P."/>
            <person name="Banfield J.F."/>
            <person name="Gribaldo S."/>
        </authorList>
    </citation>
    <scope>NUCLEOTIDE SEQUENCE [LARGE SCALE GENOMIC DNA]</scope>
    <source>
        <strain evidence="5">Verst-YHS</strain>
    </source>
</reference>
<dbReference type="GO" id="GO:0010181">
    <property type="term" value="F:FMN binding"/>
    <property type="evidence" value="ECO:0007669"/>
    <property type="project" value="InterPro"/>
</dbReference>
<dbReference type="AlphaFoldDB" id="A0A523BF69"/>
<evidence type="ECO:0000313" key="8">
    <source>
        <dbReference type="Proteomes" id="UP000317265"/>
    </source>
</evidence>
<keyword evidence="2" id="KW-0285">Flavoprotein</keyword>
<dbReference type="PANTHER" id="PTHR43567:SF1">
    <property type="entry name" value="FLAVOREDOXIN"/>
    <property type="match status" value="1"/>
</dbReference>
<gene>
    <name evidence="6" type="ORF">DSO09_02005</name>
    <name evidence="5" type="ORF">EF809_02345</name>
</gene>
<evidence type="ECO:0000313" key="5">
    <source>
        <dbReference type="EMBL" id="RZN56621.1"/>
    </source>
</evidence>
<dbReference type="SUPFAM" id="SSF50475">
    <property type="entry name" value="FMN-binding split barrel"/>
    <property type="match status" value="1"/>
</dbReference>
<dbReference type="Pfam" id="PF01613">
    <property type="entry name" value="Flavin_Reduct"/>
    <property type="match status" value="1"/>
</dbReference>
<organism evidence="6 8">
    <name type="scientific">Thermoproteota archaeon</name>
    <dbReference type="NCBI Taxonomy" id="2056631"/>
    <lineage>
        <taxon>Archaea</taxon>
        <taxon>Thermoproteota</taxon>
    </lineage>
</organism>
<dbReference type="SMART" id="SM00903">
    <property type="entry name" value="Flavin_Reduct"/>
    <property type="match status" value="1"/>
</dbReference>
<dbReference type="Proteomes" id="UP000317265">
    <property type="component" value="Unassembled WGS sequence"/>
</dbReference>
<protein>
    <submittedName>
        <fullName evidence="6">Flavin reductase family protein</fullName>
    </submittedName>
</protein>
<dbReference type="EMBL" id="RXIH01000020">
    <property type="protein sequence ID" value="RZN56621.1"/>
    <property type="molecule type" value="Genomic_DNA"/>
</dbReference>
<evidence type="ECO:0000256" key="3">
    <source>
        <dbReference type="ARBA" id="ARBA00038054"/>
    </source>
</evidence>
<dbReference type="Gene3D" id="2.30.110.10">
    <property type="entry name" value="Electron Transport, Fmn-binding Protein, Chain A"/>
    <property type="match status" value="1"/>
</dbReference>
<accession>A0A523BF69</accession>
<feature type="domain" description="Flavin reductase like" evidence="4">
    <location>
        <begin position="14"/>
        <end position="163"/>
    </location>
</feature>
<proteinExistence type="inferred from homology"/>
<comment type="caution">
    <text evidence="6">The sequence shown here is derived from an EMBL/GenBank/DDBJ whole genome shotgun (WGS) entry which is preliminary data.</text>
</comment>
<comment type="similarity">
    <text evidence="3">Belongs to the flavoredoxin family.</text>
</comment>
<reference evidence="6 8" key="1">
    <citation type="journal article" date="2019" name="Nat. Microbiol.">
        <title>Expanding anaerobic alkane metabolism in the domain of Archaea.</title>
        <authorList>
            <person name="Wang Y."/>
            <person name="Wegener G."/>
            <person name="Hou J."/>
            <person name="Wang F."/>
            <person name="Xiao X."/>
        </authorList>
    </citation>
    <scope>NUCLEOTIDE SEQUENCE [LARGE SCALE GENOMIC DNA]</scope>
    <source>
        <strain evidence="6">WYZ-LMO11</strain>
    </source>
</reference>
<comment type="cofactor">
    <cofactor evidence="1">
        <name>FMN</name>
        <dbReference type="ChEBI" id="CHEBI:58210"/>
    </cofactor>
</comment>
<dbReference type="Proteomes" id="UP000316080">
    <property type="component" value="Unassembled WGS sequence"/>
</dbReference>
<dbReference type="InterPro" id="IPR002563">
    <property type="entry name" value="Flavin_Rdtase-like_dom"/>
</dbReference>
<dbReference type="PANTHER" id="PTHR43567">
    <property type="entry name" value="FLAVOREDOXIN-RELATED-RELATED"/>
    <property type="match status" value="1"/>
</dbReference>
<evidence type="ECO:0000256" key="1">
    <source>
        <dbReference type="ARBA" id="ARBA00001917"/>
    </source>
</evidence>